<sequence length="189" mass="19878">MTLGHLELRKLTTTVDEIFTEGGREVSPAKRVVVVAAVIRNPWAGQGFVEDLAPGIDATASDLGALLAPRVMEALGGPLEAFGKAAIVGTDGEIEHGSALIHTLKFGNHFRDAANASTLLPAVEKRGVSGAPFDMPLKHFTDATVRSHHQTVECRVSDAPHADEIVIALGGTASGRPQERLASFNAAEK</sequence>
<dbReference type="GeneID" id="82886620"/>
<evidence type="ECO:0000313" key="1">
    <source>
        <dbReference type="EMBL" id="GEC85146.1"/>
    </source>
</evidence>
<dbReference type="SUPFAM" id="SSF160519">
    <property type="entry name" value="BB2672-like"/>
    <property type="match status" value="1"/>
</dbReference>
<dbReference type="Pfam" id="PF06684">
    <property type="entry name" value="AA_synth"/>
    <property type="match status" value="1"/>
</dbReference>
<name>A0A4Y4BZ59_9CORY</name>
<gene>
    <name evidence="1" type="ORF">CVA01_04600</name>
</gene>
<dbReference type="Proteomes" id="UP000319986">
    <property type="component" value="Unassembled WGS sequence"/>
</dbReference>
<protein>
    <submittedName>
        <fullName evidence="1">Peptide synthetase</fullName>
    </submittedName>
</protein>
<reference evidence="1 2" key="1">
    <citation type="submission" date="2019-06" db="EMBL/GenBank/DDBJ databases">
        <title>Whole genome shotgun sequence of Corynebacterium variabile NBRC 15286.</title>
        <authorList>
            <person name="Hosoyama A."/>
            <person name="Uohara A."/>
            <person name="Ohji S."/>
            <person name="Ichikawa N."/>
        </authorList>
    </citation>
    <scope>NUCLEOTIDE SEQUENCE [LARGE SCALE GENOMIC DNA]</scope>
    <source>
        <strain evidence="1 2">NBRC 15286</strain>
    </source>
</reference>
<dbReference type="RefSeq" id="WP_141328296.1">
    <property type="nucleotide sequence ID" value="NZ_BJNT01000004.1"/>
</dbReference>
<organism evidence="1 2">
    <name type="scientific">Corynebacterium variabile</name>
    <dbReference type="NCBI Taxonomy" id="1727"/>
    <lineage>
        <taxon>Bacteria</taxon>
        <taxon>Bacillati</taxon>
        <taxon>Actinomycetota</taxon>
        <taxon>Actinomycetes</taxon>
        <taxon>Mycobacteriales</taxon>
        <taxon>Corynebacteriaceae</taxon>
        <taxon>Corynebacterium</taxon>
    </lineage>
</organism>
<dbReference type="AlphaFoldDB" id="A0A4Y4BZ59"/>
<proteinExistence type="predicted"/>
<dbReference type="InterPro" id="IPR035936">
    <property type="entry name" value="BB2672"/>
</dbReference>
<accession>A0A4Y4BZ59</accession>
<comment type="caution">
    <text evidence="1">The sequence shown here is derived from an EMBL/GenBank/DDBJ whole genome shotgun (WGS) entry which is preliminary data.</text>
</comment>
<dbReference type="EMBL" id="BJNT01000004">
    <property type="protein sequence ID" value="GEC85146.1"/>
    <property type="molecule type" value="Genomic_DNA"/>
</dbReference>
<dbReference type="InterPro" id="IPR009569">
    <property type="entry name" value="AA_synth_put"/>
</dbReference>
<evidence type="ECO:0000313" key="2">
    <source>
        <dbReference type="Proteomes" id="UP000319986"/>
    </source>
</evidence>
<dbReference type="Gene3D" id="3.30.1330.110">
    <property type="entry name" value="BB2672"/>
    <property type="match status" value="1"/>
</dbReference>